<protein>
    <submittedName>
        <fullName evidence="2">Glucan endo-1,3-beta-glucosidase 1</fullName>
    </submittedName>
</protein>
<dbReference type="Proteomes" id="UP000634136">
    <property type="component" value="Unassembled WGS sequence"/>
</dbReference>
<proteinExistence type="predicted"/>
<dbReference type="EMBL" id="JAAIUW010000012">
    <property type="protein sequence ID" value="KAF7806346.1"/>
    <property type="molecule type" value="Genomic_DNA"/>
</dbReference>
<sequence length="114" mass="11896">MKGVEVKEATANGGVMEGFHGEEEERGRGGDSGEDLVADEDSADEGGGVEGDGIATDPRGFKKHKNGVQLTSSTIFEALQYEIVEGRQKKTKGCSCGLTGDESLSTSDNNGGRQ</sequence>
<keyword evidence="3" id="KW-1185">Reference proteome</keyword>
<evidence type="ECO:0000313" key="2">
    <source>
        <dbReference type="EMBL" id="KAF7806346.1"/>
    </source>
</evidence>
<evidence type="ECO:0000256" key="1">
    <source>
        <dbReference type="SAM" id="MobiDB-lite"/>
    </source>
</evidence>
<gene>
    <name evidence="2" type="ORF">G2W53_038507</name>
</gene>
<feature type="region of interest" description="Disordered" evidence="1">
    <location>
        <begin position="89"/>
        <end position="114"/>
    </location>
</feature>
<evidence type="ECO:0000313" key="3">
    <source>
        <dbReference type="Proteomes" id="UP000634136"/>
    </source>
</evidence>
<reference evidence="2" key="1">
    <citation type="submission" date="2020-09" db="EMBL/GenBank/DDBJ databases">
        <title>Genome-Enabled Discovery of Anthraquinone Biosynthesis in Senna tora.</title>
        <authorList>
            <person name="Kang S.-H."/>
            <person name="Pandey R.P."/>
            <person name="Lee C.-M."/>
            <person name="Sim J.-S."/>
            <person name="Jeong J.-T."/>
            <person name="Choi B.-S."/>
            <person name="Jung M."/>
            <person name="Ginzburg D."/>
            <person name="Zhao K."/>
            <person name="Won S.Y."/>
            <person name="Oh T.-J."/>
            <person name="Yu Y."/>
            <person name="Kim N.-H."/>
            <person name="Lee O.R."/>
            <person name="Lee T.-H."/>
            <person name="Bashyal P."/>
            <person name="Kim T.-S."/>
            <person name="Lee W.-H."/>
            <person name="Kawkins C."/>
            <person name="Kim C.-K."/>
            <person name="Kim J.S."/>
            <person name="Ahn B.O."/>
            <person name="Rhee S.Y."/>
            <person name="Sohng J.K."/>
        </authorList>
    </citation>
    <scope>NUCLEOTIDE SEQUENCE</scope>
    <source>
        <tissue evidence="2">Leaf</tissue>
    </source>
</reference>
<accession>A0A834W597</accession>
<comment type="caution">
    <text evidence="2">The sequence shown here is derived from an EMBL/GenBank/DDBJ whole genome shotgun (WGS) entry which is preliminary data.</text>
</comment>
<feature type="compositionally biased region" description="Basic and acidic residues" evidence="1">
    <location>
        <begin position="19"/>
        <end position="31"/>
    </location>
</feature>
<feature type="compositionally biased region" description="Acidic residues" evidence="1">
    <location>
        <begin position="32"/>
        <end position="44"/>
    </location>
</feature>
<feature type="compositionally biased region" description="Polar residues" evidence="1">
    <location>
        <begin position="102"/>
        <end position="114"/>
    </location>
</feature>
<name>A0A834W597_9FABA</name>
<feature type="region of interest" description="Disordered" evidence="1">
    <location>
        <begin position="1"/>
        <end position="65"/>
    </location>
</feature>
<organism evidence="2 3">
    <name type="scientific">Senna tora</name>
    <dbReference type="NCBI Taxonomy" id="362788"/>
    <lineage>
        <taxon>Eukaryota</taxon>
        <taxon>Viridiplantae</taxon>
        <taxon>Streptophyta</taxon>
        <taxon>Embryophyta</taxon>
        <taxon>Tracheophyta</taxon>
        <taxon>Spermatophyta</taxon>
        <taxon>Magnoliopsida</taxon>
        <taxon>eudicotyledons</taxon>
        <taxon>Gunneridae</taxon>
        <taxon>Pentapetalae</taxon>
        <taxon>rosids</taxon>
        <taxon>fabids</taxon>
        <taxon>Fabales</taxon>
        <taxon>Fabaceae</taxon>
        <taxon>Caesalpinioideae</taxon>
        <taxon>Cassia clade</taxon>
        <taxon>Senna</taxon>
    </lineage>
</organism>
<dbReference type="AlphaFoldDB" id="A0A834W597"/>